<sequence length="128" mass="14370">SRISHGLAVKLIKEHLLEGRQKGQLCGIVEFLFKPEPEDREGSTTVEDFLCGAKDPPPKDFNSHRYLLRRLRSFGVQGALLQTFYDSCGISHIASISAADRKRLNRLVKKASSVLRSLLHNVEEGVNR</sequence>
<name>A0ACB9WN46_CHAAC</name>
<feature type="non-terminal residue" evidence="1">
    <location>
        <position position="1"/>
    </location>
</feature>
<accession>A0ACB9WN46</accession>
<gene>
    <name evidence="1" type="ORF">KUCAC02_005371</name>
</gene>
<organism evidence="1 2">
    <name type="scientific">Chaenocephalus aceratus</name>
    <name type="common">Blackfin icefish</name>
    <name type="synonym">Chaenichthys aceratus</name>
    <dbReference type="NCBI Taxonomy" id="36190"/>
    <lineage>
        <taxon>Eukaryota</taxon>
        <taxon>Metazoa</taxon>
        <taxon>Chordata</taxon>
        <taxon>Craniata</taxon>
        <taxon>Vertebrata</taxon>
        <taxon>Euteleostomi</taxon>
        <taxon>Actinopterygii</taxon>
        <taxon>Neopterygii</taxon>
        <taxon>Teleostei</taxon>
        <taxon>Neoteleostei</taxon>
        <taxon>Acanthomorphata</taxon>
        <taxon>Eupercaria</taxon>
        <taxon>Perciformes</taxon>
        <taxon>Notothenioidei</taxon>
        <taxon>Channichthyidae</taxon>
        <taxon>Chaenocephalus</taxon>
    </lineage>
</organism>
<reference evidence="1" key="1">
    <citation type="submission" date="2022-05" db="EMBL/GenBank/DDBJ databases">
        <title>Chromosome-level genome of Chaenocephalus aceratus.</title>
        <authorList>
            <person name="Park H."/>
        </authorList>
    </citation>
    <scope>NUCLEOTIDE SEQUENCE</scope>
    <source>
        <strain evidence="1">KU_202001</strain>
    </source>
</reference>
<keyword evidence="2" id="KW-1185">Reference proteome</keyword>
<dbReference type="Proteomes" id="UP001057452">
    <property type="component" value="Chromosome 13"/>
</dbReference>
<evidence type="ECO:0000313" key="2">
    <source>
        <dbReference type="Proteomes" id="UP001057452"/>
    </source>
</evidence>
<evidence type="ECO:0000313" key="1">
    <source>
        <dbReference type="EMBL" id="KAI4815217.1"/>
    </source>
</evidence>
<proteinExistence type="predicted"/>
<protein>
    <submittedName>
        <fullName evidence="1">Uncharacterized protein</fullName>
    </submittedName>
</protein>
<dbReference type="EMBL" id="CM043797">
    <property type="protein sequence ID" value="KAI4815217.1"/>
    <property type="molecule type" value="Genomic_DNA"/>
</dbReference>
<comment type="caution">
    <text evidence="1">The sequence shown here is derived from an EMBL/GenBank/DDBJ whole genome shotgun (WGS) entry which is preliminary data.</text>
</comment>